<protein>
    <submittedName>
        <fullName evidence="4">Uncharacterized protein</fullName>
    </submittedName>
</protein>
<dbReference type="EMBL" id="JACMSC010000118">
    <property type="protein sequence ID" value="KAG6466800.1"/>
    <property type="molecule type" value="Genomic_DNA"/>
</dbReference>
<name>A0A8J5C1D0_ZINOF</name>
<dbReference type="GO" id="GO:0005524">
    <property type="term" value="F:ATP binding"/>
    <property type="evidence" value="ECO:0007669"/>
    <property type="project" value="UniProtKB-KW"/>
</dbReference>
<evidence type="ECO:0000256" key="2">
    <source>
        <dbReference type="ARBA" id="ARBA00022840"/>
    </source>
</evidence>
<accession>A0A8J5C1D0</accession>
<keyword evidence="5" id="KW-1185">Reference proteome</keyword>
<gene>
    <name evidence="4" type="ORF">ZIOFF_075390</name>
</gene>
<dbReference type="GO" id="GO:0034605">
    <property type="term" value="P:cellular response to heat"/>
    <property type="evidence" value="ECO:0007669"/>
    <property type="project" value="TreeGrafter"/>
</dbReference>
<comment type="caution">
    <text evidence="4">The sequence shown here is derived from an EMBL/GenBank/DDBJ whole genome shotgun (WGS) entry which is preliminary data.</text>
</comment>
<dbReference type="GO" id="GO:0016887">
    <property type="term" value="F:ATP hydrolysis activity"/>
    <property type="evidence" value="ECO:0007669"/>
    <property type="project" value="TreeGrafter"/>
</dbReference>
<sequence>MTLRRGDEEPGGGSRAGLGERRRREKKEMPFGGGIGRALDAGKDRAALPKPPGGFSDQGSPQRCQHQRRLDVACVRAEVEKLRGNSEVRKGETVSQDGDTKFQQVLKTYGRGLVEIAGKLNPDIIDVYSGIILSVIDLVISILSRQFKNNPALVGEFLQEVVEGLAQRIARGHVPSNLLDVHFVALAH</sequence>
<dbReference type="PANTHER" id="PTHR11638:SF18">
    <property type="entry name" value="HEAT SHOCK PROTEIN 104"/>
    <property type="match status" value="1"/>
</dbReference>
<evidence type="ECO:0000313" key="4">
    <source>
        <dbReference type="EMBL" id="KAG6466800.1"/>
    </source>
</evidence>
<evidence type="ECO:0000313" key="5">
    <source>
        <dbReference type="Proteomes" id="UP000734854"/>
    </source>
</evidence>
<reference evidence="4 5" key="1">
    <citation type="submission" date="2020-08" db="EMBL/GenBank/DDBJ databases">
        <title>Plant Genome Project.</title>
        <authorList>
            <person name="Zhang R.-G."/>
        </authorList>
    </citation>
    <scope>NUCLEOTIDE SEQUENCE [LARGE SCALE GENOMIC DNA]</scope>
    <source>
        <tissue evidence="4">Rhizome</tissue>
    </source>
</reference>
<dbReference type="Proteomes" id="UP000734854">
    <property type="component" value="Unassembled WGS sequence"/>
</dbReference>
<dbReference type="GO" id="GO:0005737">
    <property type="term" value="C:cytoplasm"/>
    <property type="evidence" value="ECO:0007669"/>
    <property type="project" value="TreeGrafter"/>
</dbReference>
<proteinExistence type="predicted"/>
<evidence type="ECO:0000256" key="3">
    <source>
        <dbReference type="SAM" id="MobiDB-lite"/>
    </source>
</evidence>
<feature type="compositionally biased region" description="Basic and acidic residues" evidence="3">
    <location>
        <begin position="18"/>
        <end position="29"/>
    </location>
</feature>
<feature type="region of interest" description="Disordered" evidence="3">
    <location>
        <begin position="1"/>
        <end position="63"/>
    </location>
</feature>
<dbReference type="AlphaFoldDB" id="A0A8J5C1D0"/>
<keyword evidence="2" id="KW-0067">ATP-binding</keyword>
<evidence type="ECO:0000256" key="1">
    <source>
        <dbReference type="ARBA" id="ARBA00022741"/>
    </source>
</evidence>
<dbReference type="PANTHER" id="PTHR11638">
    <property type="entry name" value="ATP-DEPENDENT CLP PROTEASE"/>
    <property type="match status" value="1"/>
</dbReference>
<dbReference type="InterPro" id="IPR050130">
    <property type="entry name" value="ClpA_ClpB"/>
</dbReference>
<organism evidence="4 5">
    <name type="scientific">Zingiber officinale</name>
    <name type="common">Ginger</name>
    <name type="synonym">Amomum zingiber</name>
    <dbReference type="NCBI Taxonomy" id="94328"/>
    <lineage>
        <taxon>Eukaryota</taxon>
        <taxon>Viridiplantae</taxon>
        <taxon>Streptophyta</taxon>
        <taxon>Embryophyta</taxon>
        <taxon>Tracheophyta</taxon>
        <taxon>Spermatophyta</taxon>
        <taxon>Magnoliopsida</taxon>
        <taxon>Liliopsida</taxon>
        <taxon>Zingiberales</taxon>
        <taxon>Zingiberaceae</taxon>
        <taxon>Zingiber</taxon>
    </lineage>
</organism>
<keyword evidence="1" id="KW-0547">Nucleotide-binding</keyword>